<keyword evidence="3" id="KW-1185">Reference proteome</keyword>
<reference evidence="3" key="2">
    <citation type="submission" date="2016-02" db="EMBL/GenBank/DDBJ databases">
        <title>Draft genome sequence of five rapidly growing Mycobacterium species.</title>
        <authorList>
            <person name="Katahira K."/>
            <person name="Gotou Y."/>
            <person name="Iida K."/>
            <person name="Ogura Y."/>
            <person name="Hayashi T."/>
        </authorList>
    </citation>
    <scope>NUCLEOTIDE SEQUENCE [LARGE SCALE GENOMIC DNA]</scope>
    <source>
        <strain evidence="3">JCM15654</strain>
    </source>
</reference>
<dbReference type="EMBL" id="BCSX01000021">
    <property type="protein sequence ID" value="GAS88144.1"/>
    <property type="molecule type" value="Genomic_DNA"/>
</dbReference>
<accession>A0A124DZQ9</accession>
<gene>
    <name evidence="2" type="ORF">RMCB_2240</name>
</gene>
<comment type="caution">
    <text evidence="2">The sequence shown here is derived from an EMBL/GenBank/DDBJ whole genome shotgun (WGS) entry which is preliminary data.</text>
</comment>
<proteinExistence type="predicted"/>
<evidence type="ECO:0000313" key="3">
    <source>
        <dbReference type="Proteomes" id="UP000069620"/>
    </source>
</evidence>
<dbReference type="Proteomes" id="UP000069620">
    <property type="component" value="Unassembled WGS sequence"/>
</dbReference>
<dbReference type="AlphaFoldDB" id="A0A124DZQ9"/>
<feature type="compositionally biased region" description="Basic and acidic residues" evidence="1">
    <location>
        <begin position="49"/>
        <end position="71"/>
    </location>
</feature>
<sequence length="99" mass="11049">MNPVMVWVALRPNATARVDDSVKSSSRFGHAAEWDGQLPALACPALDPVQHHDDHLESGRREREQEHDKHITHLQGLPSSESVCTRRAAAQLTAHEPTW</sequence>
<name>A0A124DZQ9_9MYCO</name>
<evidence type="ECO:0000256" key="1">
    <source>
        <dbReference type="SAM" id="MobiDB-lite"/>
    </source>
</evidence>
<evidence type="ECO:0000313" key="2">
    <source>
        <dbReference type="EMBL" id="GAS88144.1"/>
    </source>
</evidence>
<reference evidence="3" key="1">
    <citation type="journal article" date="2016" name="Genome Announc.">
        <title>Draft Genome Sequences of Five Rapidly Growing Mycobacterium Species, M. thermoresistibile, M. fortuitum subsp. acetamidolyticum, M. canariasense, M. brisbanense, and M. novocastrense.</title>
        <authorList>
            <person name="Katahira K."/>
            <person name="Ogura Y."/>
            <person name="Gotoh Y."/>
            <person name="Hayashi T."/>
        </authorList>
    </citation>
    <scope>NUCLEOTIDE SEQUENCE [LARGE SCALE GENOMIC DNA]</scope>
    <source>
        <strain evidence="3">JCM15654</strain>
    </source>
</reference>
<protein>
    <submittedName>
        <fullName evidence="2">Thiol-disulfide oxidoreductase</fullName>
    </submittedName>
</protein>
<feature type="region of interest" description="Disordered" evidence="1">
    <location>
        <begin position="49"/>
        <end position="99"/>
    </location>
</feature>
<dbReference type="STRING" id="146020.RMCB_2240"/>
<organism evidence="2 3">
    <name type="scientific">Mycolicibacterium brisbanense</name>
    <dbReference type="NCBI Taxonomy" id="146020"/>
    <lineage>
        <taxon>Bacteria</taxon>
        <taxon>Bacillati</taxon>
        <taxon>Actinomycetota</taxon>
        <taxon>Actinomycetes</taxon>
        <taxon>Mycobacteriales</taxon>
        <taxon>Mycobacteriaceae</taxon>
        <taxon>Mycolicibacterium</taxon>
    </lineage>
</organism>